<dbReference type="AlphaFoldDB" id="A0A0G4H5E2"/>
<dbReference type="InterPro" id="IPR029063">
    <property type="entry name" value="SAM-dependent_MTases_sf"/>
</dbReference>
<proteinExistence type="predicted"/>
<gene>
    <name evidence="2" type="ORF">Vbra_10648</name>
</gene>
<evidence type="ECO:0000313" key="3">
    <source>
        <dbReference type="Proteomes" id="UP000041254"/>
    </source>
</evidence>
<keyword evidence="1" id="KW-0732">Signal</keyword>
<sequence>MSSSVMSPLALSLSLLAFALTATHGSVVDICTIKTQPYPVLVQADTDTNERFLSFLPATGVQTAVRCEGDFDLNSCQIGSDQQADGCAKECQCTIPADSPPPNLLYQRMYELVRKHCNTRTPEDGEPRVMVIGLGGGALYSSLSGIDCAGKSLTVDAVEPDDRVVSVAKHFYGLMPSPGGTIHVKTGVDALRDTNNQVYDAVIVDCFERDNHVPDQCRNIEFLGLVERSLKPGGIVLQNQWQPVDEQDDPDMATQLQQLKSNYGSLFDPKSIAAEPLFSYMASGYVPNVLVGQKKMSGRNTRHRPMLKGS</sequence>
<dbReference type="PhylomeDB" id="A0A0G4H5E2"/>
<evidence type="ECO:0000313" key="2">
    <source>
        <dbReference type="EMBL" id="CEM39006.1"/>
    </source>
</evidence>
<feature type="signal peptide" evidence="1">
    <location>
        <begin position="1"/>
        <end position="25"/>
    </location>
</feature>
<dbReference type="SUPFAM" id="SSF53335">
    <property type="entry name" value="S-adenosyl-L-methionine-dependent methyltransferases"/>
    <property type="match status" value="1"/>
</dbReference>
<dbReference type="Gene3D" id="3.40.50.150">
    <property type="entry name" value="Vaccinia Virus protein VP39"/>
    <property type="match status" value="1"/>
</dbReference>
<feature type="chain" id="PRO_5005190941" description="PABS domain-containing protein" evidence="1">
    <location>
        <begin position="26"/>
        <end position="310"/>
    </location>
</feature>
<dbReference type="VEuPathDB" id="CryptoDB:Vbra_10648"/>
<dbReference type="Proteomes" id="UP000041254">
    <property type="component" value="Unassembled WGS sequence"/>
</dbReference>
<evidence type="ECO:0000256" key="1">
    <source>
        <dbReference type="SAM" id="SignalP"/>
    </source>
</evidence>
<evidence type="ECO:0008006" key="4">
    <source>
        <dbReference type="Google" id="ProtNLM"/>
    </source>
</evidence>
<dbReference type="InParanoid" id="A0A0G4H5E2"/>
<protein>
    <recommendedName>
        <fullName evidence="4">PABS domain-containing protein</fullName>
    </recommendedName>
</protein>
<accession>A0A0G4H5E2</accession>
<organism evidence="2 3">
    <name type="scientific">Vitrella brassicaformis (strain CCMP3155)</name>
    <dbReference type="NCBI Taxonomy" id="1169540"/>
    <lineage>
        <taxon>Eukaryota</taxon>
        <taxon>Sar</taxon>
        <taxon>Alveolata</taxon>
        <taxon>Colpodellida</taxon>
        <taxon>Vitrellaceae</taxon>
        <taxon>Vitrella</taxon>
    </lineage>
</organism>
<keyword evidence="3" id="KW-1185">Reference proteome</keyword>
<reference evidence="2 3" key="1">
    <citation type="submission" date="2014-11" db="EMBL/GenBank/DDBJ databases">
        <authorList>
            <person name="Zhu J."/>
            <person name="Qi W."/>
            <person name="Song R."/>
        </authorList>
    </citation>
    <scope>NUCLEOTIDE SEQUENCE [LARGE SCALE GENOMIC DNA]</scope>
</reference>
<dbReference type="EMBL" id="CDMY01001019">
    <property type="protein sequence ID" value="CEM39006.1"/>
    <property type="molecule type" value="Genomic_DNA"/>
</dbReference>
<name>A0A0G4H5E2_VITBC</name>